<dbReference type="GO" id="GO:0000287">
    <property type="term" value="F:magnesium ion binding"/>
    <property type="evidence" value="ECO:0007669"/>
    <property type="project" value="InterPro"/>
</dbReference>
<feature type="compositionally biased region" description="Polar residues" evidence="15">
    <location>
        <begin position="350"/>
        <end position="362"/>
    </location>
</feature>
<evidence type="ECO:0000313" key="19">
    <source>
        <dbReference type="Proteomes" id="UP000799444"/>
    </source>
</evidence>
<sequence length="645" mass="70834">MANSKFEYVRSFEQPDLILPNTWIVVRIDGRGFTKLTTKHGFTKPNDKRALDLMNAAAEAVMKELPDLVIAYGNSDEFSFAFHKNCTLFERRASKLMTTIVSTFTSYYTFLWSQYLPDKPLTPPLPSFDGRATSYPSDENLRDYFSWRQTDCHINNLYNTTFWALVQQGGMKNTAAEQELKGTVSSDKNEILFSRFGINYNNEPDMFKKGSVLYRDYTPSPPRPPPSPPRKTAPTELAHPIPRRNTRPSSQPLEPSPHFFKDWTESDAATPRGPTFLSTSTTPSPPPSPPPTSTMPLPRQFVPVSSPTNFQVSANGSKHAFSTLTPLPLPPPTLKPSTKPPKSLTPPNPTAYTISPQTSPVQARQMEIPTRTTSNATTSPKGISHSASASLTLPPSTREQPKPVAPAPSSSKPTLKHRSPSLSLLDASPPKIPLRISSIPLNNKPRKLSLPSQRSFSALPPSDPAGPSTPKRSSPPLRTMKELPSPPVEDAATEPTLDPAQVEARVPRYRAHARITSEPTPAQLSSFPEPPTSHPNPHPNPLSSHPLPHPHHPSSSSTSKPQSQSQSKSKSKGKSRAAEQESWAAETFGGEGGKGGGAPSKETSRTQRERERKKRQKARIVVEHVDVIRDGFWEGRPWILGGGTG</sequence>
<dbReference type="GO" id="GO:0008193">
    <property type="term" value="F:tRNA guanylyltransferase activity"/>
    <property type="evidence" value="ECO:0007669"/>
    <property type="project" value="UniProtKB-EC"/>
</dbReference>
<evidence type="ECO:0000256" key="8">
    <source>
        <dbReference type="ARBA" id="ARBA00022695"/>
    </source>
</evidence>
<dbReference type="PANTHER" id="PTHR12729">
    <property type="entry name" value="TRNA(HIS) GUANYLYLTRANSFERASE-RELATED"/>
    <property type="match status" value="1"/>
</dbReference>
<evidence type="ECO:0000256" key="11">
    <source>
        <dbReference type="ARBA" id="ARBA00022842"/>
    </source>
</evidence>
<feature type="compositionally biased region" description="Low complexity" evidence="15">
    <location>
        <begin position="553"/>
        <end position="568"/>
    </location>
</feature>
<organism evidence="18 19">
    <name type="scientific">Polyplosphaeria fusca</name>
    <dbReference type="NCBI Taxonomy" id="682080"/>
    <lineage>
        <taxon>Eukaryota</taxon>
        <taxon>Fungi</taxon>
        <taxon>Dikarya</taxon>
        <taxon>Ascomycota</taxon>
        <taxon>Pezizomycotina</taxon>
        <taxon>Dothideomycetes</taxon>
        <taxon>Pleosporomycetidae</taxon>
        <taxon>Pleosporales</taxon>
        <taxon>Tetraplosphaeriaceae</taxon>
        <taxon>Polyplosphaeria</taxon>
    </lineage>
</organism>
<evidence type="ECO:0000256" key="2">
    <source>
        <dbReference type="ARBA" id="ARBA00002939"/>
    </source>
</evidence>
<protein>
    <recommendedName>
        <fullName evidence="5">tRNA(His) guanylyltransferase</fullName>
        <ecNumber evidence="4">2.7.7.79</ecNumber>
    </recommendedName>
    <alternativeName>
        <fullName evidence="13">tRNA-histidine guanylyltransferase</fullName>
    </alternativeName>
</protein>
<dbReference type="InterPro" id="IPR024956">
    <property type="entry name" value="tRNAHis_GuaTrfase_cat"/>
</dbReference>
<feature type="compositionally biased region" description="Pro residues" evidence="15">
    <location>
        <begin position="219"/>
        <end position="231"/>
    </location>
</feature>
<feature type="compositionally biased region" description="Pro residues" evidence="15">
    <location>
        <begin position="528"/>
        <end position="540"/>
    </location>
</feature>
<evidence type="ECO:0000256" key="5">
    <source>
        <dbReference type="ARBA" id="ARBA00015443"/>
    </source>
</evidence>
<dbReference type="GO" id="GO:0006400">
    <property type="term" value="P:tRNA modification"/>
    <property type="evidence" value="ECO:0007669"/>
    <property type="project" value="InterPro"/>
</dbReference>
<dbReference type="PANTHER" id="PTHR12729:SF6">
    <property type="entry name" value="TRNA(HIS) GUANYLYLTRANSFERASE-RELATED"/>
    <property type="match status" value="1"/>
</dbReference>
<accession>A0A9P4QWS3</accession>
<dbReference type="Pfam" id="PF14413">
    <property type="entry name" value="Thg1C"/>
    <property type="match status" value="1"/>
</dbReference>
<feature type="compositionally biased region" description="Polar residues" evidence="15">
    <location>
        <begin position="370"/>
        <end position="398"/>
    </location>
</feature>
<dbReference type="Gene3D" id="3.30.70.3000">
    <property type="match status" value="2"/>
</dbReference>
<dbReference type="EMBL" id="ML996173">
    <property type="protein sequence ID" value="KAF2732698.1"/>
    <property type="molecule type" value="Genomic_DNA"/>
</dbReference>
<comment type="function">
    <text evidence="2">Adds a GMP to the 5'-end of tRNA(His) after transcription and RNase P cleavage.</text>
</comment>
<feature type="compositionally biased region" description="Pro residues" evidence="15">
    <location>
        <begin position="283"/>
        <end position="293"/>
    </location>
</feature>
<keyword evidence="7" id="KW-0819">tRNA processing</keyword>
<feature type="domain" description="tRNAHis guanylyltransferase catalytic" evidence="16">
    <location>
        <begin position="6"/>
        <end position="136"/>
    </location>
</feature>
<dbReference type="FunFam" id="3.30.70.3000:FF:000001">
    <property type="entry name" value="tRNA(His) guanylyltransferase"/>
    <property type="match status" value="1"/>
</dbReference>
<dbReference type="GO" id="GO:0005525">
    <property type="term" value="F:GTP binding"/>
    <property type="evidence" value="ECO:0007669"/>
    <property type="project" value="UniProtKB-KW"/>
</dbReference>
<keyword evidence="6" id="KW-0808">Transferase</keyword>
<dbReference type="InterPro" id="IPR038469">
    <property type="entry name" value="tRNAHis_GuaTrfase_Thg1_sf"/>
</dbReference>
<feature type="compositionally biased region" description="Gly residues" evidence="15">
    <location>
        <begin position="589"/>
        <end position="598"/>
    </location>
</feature>
<evidence type="ECO:0000256" key="1">
    <source>
        <dbReference type="ARBA" id="ARBA00001946"/>
    </source>
</evidence>
<evidence type="ECO:0000256" key="4">
    <source>
        <dbReference type="ARBA" id="ARBA00012511"/>
    </source>
</evidence>
<dbReference type="AlphaFoldDB" id="A0A9P4QWS3"/>
<evidence type="ECO:0000256" key="15">
    <source>
        <dbReference type="SAM" id="MobiDB-lite"/>
    </source>
</evidence>
<feature type="compositionally biased region" description="Low complexity" evidence="15">
    <location>
        <begin position="420"/>
        <end position="429"/>
    </location>
</feature>
<dbReference type="OrthoDB" id="62560at2759"/>
<comment type="similarity">
    <text evidence="3">Belongs to the tRNA(His) guanylyltransferase family.</text>
</comment>
<evidence type="ECO:0000259" key="17">
    <source>
        <dbReference type="Pfam" id="PF14413"/>
    </source>
</evidence>
<evidence type="ECO:0000256" key="10">
    <source>
        <dbReference type="ARBA" id="ARBA00022741"/>
    </source>
</evidence>
<evidence type="ECO:0000256" key="6">
    <source>
        <dbReference type="ARBA" id="ARBA00022679"/>
    </source>
</evidence>
<evidence type="ECO:0000256" key="9">
    <source>
        <dbReference type="ARBA" id="ARBA00022723"/>
    </source>
</evidence>
<evidence type="ECO:0000256" key="3">
    <source>
        <dbReference type="ARBA" id="ARBA00010113"/>
    </source>
</evidence>
<keyword evidence="19" id="KW-1185">Reference proteome</keyword>
<dbReference type="EC" id="2.7.7.79" evidence="4"/>
<feature type="region of interest" description="Disordered" evidence="15">
    <location>
        <begin position="213"/>
        <end position="618"/>
    </location>
</feature>
<evidence type="ECO:0000256" key="13">
    <source>
        <dbReference type="ARBA" id="ARBA00032480"/>
    </source>
</evidence>
<keyword evidence="9" id="KW-0479">Metal-binding</keyword>
<dbReference type="InterPro" id="IPR025845">
    <property type="entry name" value="Thg1_C_dom"/>
</dbReference>
<keyword evidence="12" id="KW-0342">GTP-binding</keyword>
<evidence type="ECO:0000256" key="7">
    <source>
        <dbReference type="ARBA" id="ARBA00022694"/>
    </source>
</evidence>
<dbReference type="Proteomes" id="UP000799444">
    <property type="component" value="Unassembled WGS sequence"/>
</dbReference>
<proteinExistence type="inferred from homology"/>
<dbReference type="InterPro" id="IPR007537">
    <property type="entry name" value="tRNAHis_GuaTrfase_Thg1"/>
</dbReference>
<keyword evidence="10" id="KW-0547">Nucleotide-binding</keyword>
<gene>
    <name evidence="18" type="ORF">EJ04DRAFT_565805</name>
</gene>
<reference evidence="18" key="1">
    <citation type="journal article" date="2020" name="Stud. Mycol.">
        <title>101 Dothideomycetes genomes: a test case for predicting lifestyles and emergence of pathogens.</title>
        <authorList>
            <person name="Haridas S."/>
            <person name="Albert R."/>
            <person name="Binder M."/>
            <person name="Bloem J."/>
            <person name="Labutti K."/>
            <person name="Salamov A."/>
            <person name="Andreopoulos B."/>
            <person name="Baker S."/>
            <person name="Barry K."/>
            <person name="Bills G."/>
            <person name="Bluhm B."/>
            <person name="Cannon C."/>
            <person name="Castanera R."/>
            <person name="Culley D."/>
            <person name="Daum C."/>
            <person name="Ezra D."/>
            <person name="Gonzalez J."/>
            <person name="Henrissat B."/>
            <person name="Kuo A."/>
            <person name="Liang C."/>
            <person name="Lipzen A."/>
            <person name="Lutzoni F."/>
            <person name="Magnuson J."/>
            <person name="Mondo S."/>
            <person name="Nolan M."/>
            <person name="Ohm R."/>
            <person name="Pangilinan J."/>
            <person name="Park H.-J."/>
            <person name="Ramirez L."/>
            <person name="Alfaro M."/>
            <person name="Sun H."/>
            <person name="Tritt A."/>
            <person name="Yoshinaga Y."/>
            <person name="Zwiers L.-H."/>
            <person name="Turgeon B."/>
            <person name="Goodwin S."/>
            <person name="Spatafora J."/>
            <person name="Crous P."/>
            <person name="Grigoriev I."/>
        </authorList>
    </citation>
    <scope>NUCLEOTIDE SEQUENCE</scope>
    <source>
        <strain evidence="18">CBS 125425</strain>
    </source>
</reference>
<dbReference type="Pfam" id="PF04446">
    <property type="entry name" value="Thg1"/>
    <property type="match status" value="1"/>
</dbReference>
<feature type="compositionally biased region" description="Polar residues" evidence="15">
    <location>
        <begin position="303"/>
        <end position="316"/>
    </location>
</feature>
<evidence type="ECO:0000256" key="12">
    <source>
        <dbReference type="ARBA" id="ARBA00023134"/>
    </source>
</evidence>
<name>A0A9P4QWS3_9PLEO</name>
<comment type="cofactor">
    <cofactor evidence="1">
        <name>Mg(2+)</name>
        <dbReference type="ChEBI" id="CHEBI:18420"/>
    </cofactor>
</comment>
<evidence type="ECO:0000313" key="18">
    <source>
        <dbReference type="EMBL" id="KAF2732698.1"/>
    </source>
</evidence>
<evidence type="ECO:0000259" key="16">
    <source>
        <dbReference type="Pfam" id="PF04446"/>
    </source>
</evidence>
<keyword evidence="8" id="KW-0548">Nucleotidyltransferase</keyword>
<comment type="catalytic activity">
    <reaction evidence="14">
        <text>a 5'-end ribonucleotide-tRNA(His) + GTP + ATP + H2O = a 5'-end phospho-guanosine-ribonucleotide-tRNA(His) + AMP + 2 diphosphate + H(+)</text>
        <dbReference type="Rhea" id="RHEA:54564"/>
        <dbReference type="Rhea" id="RHEA-COMP:14193"/>
        <dbReference type="Rhea" id="RHEA-COMP:14917"/>
        <dbReference type="ChEBI" id="CHEBI:15377"/>
        <dbReference type="ChEBI" id="CHEBI:15378"/>
        <dbReference type="ChEBI" id="CHEBI:30616"/>
        <dbReference type="ChEBI" id="CHEBI:33019"/>
        <dbReference type="ChEBI" id="CHEBI:37565"/>
        <dbReference type="ChEBI" id="CHEBI:138282"/>
        <dbReference type="ChEBI" id="CHEBI:141847"/>
        <dbReference type="ChEBI" id="CHEBI:456215"/>
        <dbReference type="EC" id="2.7.7.79"/>
    </reaction>
</comment>
<comment type="caution">
    <text evidence="18">The sequence shown here is derived from an EMBL/GenBank/DDBJ whole genome shotgun (WGS) entry which is preliminary data.</text>
</comment>
<feature type="domain" description="Thg1 C-terminal" evidence="17">
    <location>
        <begin position="139"/>
        <end position="218"/>
    </location>
</feature>
<feature type="compositionally biased region" description="Polar residues" evidence="15">
    <location>
        <begin position="517"/>
        <end position="526"/>
    </location>
</feature>
<keyword evidence="11" id="KW-0460">Magnesium</keyword>
<evidence type="ECO:0000256" key="14">
    <source>
        <dbReference type="ARBA" id="ARBA00047281"/>
    </source>
</evidence>